<dbReference type="NCBIfam" id="TIGR00997">
    <property type="entry name" value="ispZ"/>
    <property type="match status" value="1"/>
</dbReference>
<dbReference type="RefSeq" id="WP_341369925.1">
    <property type="nucleotide sequence ID" value="NZ_JBBPCO010000002.1"/>
</dbReference>
<feature type="transmembrane region" description="Helical" evidence="5">
    <location>
        <begin position="80"/>
        <end position="100"/>
    </location>
</feature>
<keyword evidence="1 5" id="KW-1003">Cell membrane</keyword>
<keyword evidence="3 5" id="KW-1133">Transmembrane helix</keyword>
<comment type="caution">
    <text evidence="6">The sequence shown here is derived from an EMBL/GenBank/DDBJ whole genome shotgun (WGS) entry which is preliminary data.</text>
</comment>
<evidence type="ECO:0000256" key="4">
    <source>
        <dbReference type="ARBA" id="ARBA00023136"/>
    </source>
</evidence>
<evidence type="ECO:0000256" key="1">
    <source>
        <dbReference type="ARBA" id="ARBA00022475"/>
    </source>
</evidence>
<organism evidence="6 7">
    <name type="scientific">Thermithiobacillus plumbiphilus</name>
    <dbReference type="NCBI Taxonomy" id="1729899"/>
    <lineage>
        <taxon>Bacteria</taxon>
        <taxon>Pseudomonadati</taxon>
        <taxon>Pseudomonadota</taxon>
        <taxon>Acidithiobacillia</taxon>
        <taxon>Acidithiobacillales</taxon>
        <taxon>Thermithiobacillaceae</taxon>
        <taxon>Thermithiobacillus</taxon>
    </lineage>
</organism>
<keyword evidence="7" id="KW-1185">Reference proteome</keyword>
<comment type="subcellular location">
    <subcellularLocation>
        <location evidence="5">Cell inner membrane</location>
        <topology evidence="5">Multi-pass membrane protein</topology>
    </subcellularLocation>
</comment>
<sequence>MKALLDFLPVLLFFIVYKFQDIYAATAVAIVASILMILGQYIMQRKVEPMTLLSGALVVVFGGATIWLHNEVFIKLKPSLLYFLFAGGFLIAELRGTLVVEKFIGRQIDREVAPAVWRQLNHYWILFFVLAALLNLYVAYTFPTDTWVNFKLFGLMAITLVFMVFQSFFIMRALDASEKLKNSTDPDSPERKP</sequence>
<keyword evidence="2 5" id="KW-0812">Transmembrane</keyword>
<dbReference type="NCBIfam" id="NF001325">
    <property type="entry name" value="PRK00259.1-3"/>
    <property type="match status" value="1"/>
</dbReference>
<dbReference type="InterPro" id="IPR006008">
    <property type="entry name" value="YciB"/>
</dbReference>
<accession>A0ABU9D817</accession>
<dbReference type="PANTHER" id="PTHR36917:SF1">
    <property type="entry name" value="INNER MEMBRANE-SPANNING PROTEIN YCIB"/>
    <property type="match status" value="1"/>
</dbReference>
<evidence type="ECO:0000256" key="5">
    <source>
        <dbReference type="HAMAP-Rule" id="MF_00189"/>
    </source>
</evidence>
<dbReference type="EMBL" id="JBBPCO010000002">
    <property type="protein sequence ID" value="MEK8088860.1"/>
    <property type="molecule type" value="Genomic_DNA"/>
</dbReference>
<reference evidence="6 7" key="1">
    <citation type="submission" date="2024-04" db="EMBL/GenBank/DDBJ databases">
        <authorList>
            <person name="Abashina T."/>
            <person name="Shaikin A."/>
        </authorList>
    </citation>
    <scope>NUCLEOTIDE SEQUENCE [LARGE SCALE GENOMIC DNA]</scope>
    <source>
        <strain evidence="6 7">AAFK</strain>
    </source>
</reference>
<dbReference type="HAMAP" id="MF_00189">
    <property type="entry name" value="YciB"/>
    <property type="match status" value="1"/>
</dbReference>
<dbReference type="Pfam" id="PF04279">
    <property type="entry name" value="IspA"/>
    <property type="match status" value="1"/>
</dbReference>
<evidence type="ECO:0000313" key="7">
    <source>
        <dbReference type="Proteomes" id="UP001446205"/>
    </source>
</evidence>
<keyword evidence="4 5" id="KW-0472">Membrane</keyword>
<evidence type="ECO:0000256" key="3">
    <source>
        <dbReference type="ARBA" id="ARBA00022989"/>
    </source>
</evidence>
<feature type="transmembrane region" description="Helical" evidence="5">
    <location>
        <begin position="50"/>
        <end position="68"/>
    </location>
</feature>
<dbReference type="PANTHER" id="PTHR36917">
    <property type="entry name" value="INTRACELLULAR SEPTATION PROTEIN A-RELATED"/>
    <property type="match status" value="1"/>
</dbReference>
<comment type="function">
    <text evidence="5">Plays a role in cell envelope biogenesis, maintenance of cell envelope integrity and membrane homeostasis.</text>
</comment>
<gene>
    <name evidence="5" type="primary">yciB</name>
    <name evidence="6" type="ORF">WOB96_03695</name>
</gene>
<protein>
    <recommendedName>
        <fullName evidence="5">Inner membrane-spanning protein YciB</fullName>
    </recommendedName>
</protein>
<feature type="transmembrane region" description="Helical" evidence="5">
    <location>
        <begin position="22"/>
        <end position="43"/>
    </location>
</feature>
<name>A0ABU9D817_9PROT</name>
<proteinExistence type="inferred from homology"/>
<evidence type="ECO:0000313" key="6">
    <source>
        <dbReference type="EMBL" id="MEK8088860.1"/>
    </source>
</evidence>
<feature type="transmembrane region" description="Helical" evidence="5">
    <location>
        <begin position="152"/>
        <end position="171"/>
    </location>
</feature>
<evidence type="ECO:0000256" key="2">
    <source>
        <dbReference type="ARBA" id="ARBA00022692"/>
    </source>
</evidence>
<feature type="transmembrane region" description="Helical" evidence="5">
    <location>
        <begin position="121"/>
        <end position="140"/>
    </location>
</feature>
<dbReference type="Proteomes" id="UP001446205">
    <property type="component" value="Unassembled WGS sequence"/>
</dbReference>
<keyword evidence="5" id="KW-0997">Cell inner membrane</keyword>
<comment type="similarity">
    <text evidence="5">Belongs to the YciB family.</text>
</comment>